<dbReference type="InParanoid" id="W7XB43"/>
<organism evidence="2 3">
    <name type="scientific">Tetrahymena thermophila (strain SB210)</name>
    <dbReference type="NCBI Taxonomy" id="312017"/>
    <lineage>
        <taxon>Eukaryota</taxon>
        <taxon>Sar</taxon>
        <taxon>Alveolata</taxon>
        <taxon>Ciliophora</taxon>
        <taxon>Intramacronucleata</taxon>
        <taxon>Oligohymenophorea</taxon>
        <taxon>Hymenostomatida</taxon>
        <taxon>Tetrahymenina</taxon>
        <taxon>Tetrahymenidae</taxon>
        <taxon>Tetrahymena</taxon>
    </lineage>
</organism>
<accession>W7XB43</accession>
<dbReference type="Proteomes" id="UP000009168">
    <property type="component" value="Unassembled WGS sequence"/>
</dbReference>
<keyword evidence="3" id="KW-1185">Reference proteome</keyword>
<feature type="region of interest" description="Disordered" evidence="1">
    <location>
        <begin position="1"/>
        <end position="25"/>
    </location>
</feature>
<evidence type="ECO:0000313" key="2">
    <source>
        <dbReference type="EMBL" id="EWS74562.1"/>
    </source>
</evidence>
<evidence type="ECO:0000256" key="1">
    <source>
        <dbReference type="SAM" id="MobiDB-lite"/>
    </source>
</evidence>
<dbReference type="KEGG" id="tet:TTHERM_000519880"/>
<reference evidence="3" key="1">
    <citation type="journal article" date="2006" name="PLoS Biol.">
        <title>Macronuclear genome sequence of the ciliate Tetrahymena thermophila, a model eukaryote.</title>
        <authorList>
            <person name="Eisen J.A."/>
            <person name="Coyne R.S."/>
            <person name="Wu M."/>
            <person name="Wu D."/>
            <person name="Thiagarajan M."/>
            <person name="Wortman J.R."/>
            <person name="Badger J.H."/>
            <person name="Ren Q."/>
            <person name="Amedeo P."/>
            <person name="Jones K.M."/>
            <person name="Tallon L.J."/>
            <person name="Delcher A.L."/>
            <person name="Salzberg S.L."/>
            <person name="Silva J.C."/>
            <person name="Haas B.J."/>
            <person name="Majoros W.H."/>
            <person name="Farzad M."/>
            <person name="Carlton J.M."/>
            <person name="Smith R.K. Jr."/>
            <person name="Garg J."/>
            <person name="Pearlman R.E."/>
            <person name="Karrer K.M."/>
            <person name="Sun L."/>
            <person name="Manning G."/>
            <person name="Elde N.C."/>
            <person name="Turkewitz A.P."/>
            <person name="Asai D.J."/>
            <person name="Wilkes D.E."/>
            <person name="Wang Y."/>
            <person name="Cai H."/>
            <person name="Collins K."/>
            <person name="Stewart B.A."/>
            <person name="Lee S.R."/>
            <person name="Wilamowska K."/>
            <person name="Weinberg Z."/>
            <person name="Ruzzo W.L."/>
            <person name="Wloga D."/>
            <person name="Gaertig J."/>
            <person name="Frankel J."/>
            <person name="Tsao C.-C."/>
            <person name="Gorovsky M.A."/>
            <person name="Keeling P.J."/>
            <person name="Waller R.F."/>
            <person name="Patron N.J."/>
            <person name="Cherry J.M."/>
            <person name="Stover N.A."/>
            <person name="Krieger C.J."/>
            <person name="del Toro C."/>
            <person name="Ryder H.F."/>
            <person name="Williamson S.C."/>
            <person name="Barbeau R.A."/>
            <person name="Hamilton E.P."/>
            <person name="Orias E."/>
        </authorList>
    </citation>
    <scope>NUCLEOTIDE SEQUENCE [LARGE SCALE GENOMIC DNA]</scope>
    <source>
        <strain evidence="3">SB210</strain>
    </source>
</reference>
<dbReference type="AlphaFoldDB" id="W7XB43"/>
<dbReference type="EMBL" id="GG662708">
    <property type="protein sequence ID" value="EWS74562.1"/>
    <property type="molecule type" value="Genomic_DNA"/>
</dbReference>
<proteinExistence type="predicted"/>
<dbReference type="RefSeq" id="XP_012652936.1">
    <property type="nucleotide sequence ID" value="XM_012797482.1"/>
</dbReference>
<dbReference type="GeneID" id="24439364"/>
<evidence type="ECO:0000313" key="3">
    <source>
        <dbReference type="Proteomes" id="UP000009168"/>
    </source>
</evidence>
<name>W7XB43_TETTS</name>
<sequence>MEKNNQMPDSIKQSQIKIEGQEENEIDYDDSFEQVEPDEGISQDFIQIINNIRKDQNDIKTDQCKIIDRNVELQDQIEFLEITFQKKIQSNREIGQLEKELEMRKKSILDIFEIDDFSMHMFKQHNKNKFKDLQEAINFFQFLQSKSIIYKDWHTFHCSQCMQFITKNQNTIQQQIKNYFNLEQQISDIKSCI</sequence>
<feature type="compositionally biased region" description="Polar residues" evidence="1">
    <location>
        <begin position="1"/>
        <end position="16"/>
    </location>
</feature>
<gene>
    <name evidence="2" type="ORF">TTHERM_000519880</name>
</gene>
<protein>
    <submittedName>
        <fullName evidence="2">Uncharacterized protein</fullName>
    </submittedName>
</protein>